<dbReference type="InterPro" id="IPR055353">
    <property type="entry name" value="DUF7619"/>
</dbReference>
<dbReference type="SUPFAM" id="SSF52058">
    <property type="entry name" value="L domain-like"/>
    <property type="match status" value="1"/>
</dbReference>
<comment type="caution">
    <text evidence="7">The sequence shown here is derived from an EMBL/GenBank/DDBJ whole genome shotgun (WGS) entry which is preliminary data.</text>
</comment>
<dbReference type="EMBL" id="JBHUPC010000006">
    <property type="protein sequence ID" value="MFD2890528.1"/>
    <property type="molecule type" value="Genomic_DNA"/>
</dbReference>
<feature type="domain" description="Secretion system C-terminal sorting" evidence="5">
    <location>
        <begin position="832"/>
        <end position="900"/>
    </location>
</feature>
<dbReference type="Pfam" id="PF18962">
    <property type="entry name" value="Por_Secre_tail"/>
    <property type="match status" value="1"/>
</dbReference>
<dbReference type="PANTHER" id="PTHR47566:SF1">
    <property type="entry name" value="PROTEIN NUD1"/>
    <property type="match status" value="1"/>
</dbReference>
<evidence type="ECO:0000256" key="2">
    <source>
        <dbReference type="ARBA" id="ARBA00022729"/>
    </source>
</evidence>
<keyword evidence="3" id="KW-0677">Repeat</keyword>
<dbReference type="RefSeq" id="WP_379809977.1">
    <property type="nucleotide sequence ID" value="NZ_JBHUPC010000006.1"/>
</dbReference>
<evidence type="ECO:0000313" key="8">
    <source>
        <dbReference type="Proteomes" id="UP001597534"/>
    </source>
</evidence>
<feature type="domain" description="DUF7619" evidence="6">
    <location>
        <begin position="685"/>
        <end position="815"/>
    </location>
</feature>
<accession>A0ABW5YHS7</accession>
<keyword evidence="8" id="KW-1185">Reference proteome</keyword>
<name>A0ABW5YHS7_9FLAO</name>
<evidence type="ECO:0000259" key="5">
    <source>
        <dbReference type="Pfam" id="PF18962"/>
    </source>
</evidence>
<dbReference type="InterPro" id="IPR052574">
    <property type="entry name" value="CDIRP"/>
</dbReference>
<organism evidence="7 8">
    <name type="scientific">Flavobacterium chuncheonense</name>
    <dbReference type="NCBI Taxonomy" id="2026653"/>
    <lineage>
        <taxon>Bacteria</taxon>
        <taxon>Pseudomonadati</taxon>
        <taxon>Bacteroidota</taxon>
        <taxon>Flavobacteriia</taxon>
        <taxon>Flavobacteriales</taxon>
        <taxon>Flavobacteriaceae</taxon>
        <taxon>Flavobacterium</taxon>
    </lineage>
</organism>
<dbReference type="Proteomes" id="UP001597534">
    <property type="component" value="Unassembled WGS sequence"/>
</dbReference>
<evidence type="ECO:0000259" key="6">
    <source>
        <dbReference type="Pfam" id="PF24595"/>
    </source>
</evidence>
<dbReference type="InterPro" id="IPR026444">
    <property type="entry name" value="Secre_tail"/>
</dbReference>
<feature type="chain" id="PRO_5046873808" evidence="4">
    <location>
        <begin position="19"/>
        <end position="902"/>
    </location>
</feature>
<evidence type="ECO:0000256" key="3">
    <source>
        <dbReference type="ARBA" id="ARBA00022737"/>
    </source>
</evidence>
<dbReference type="PANTHER" id="PTHR47566">
    <property type="match status" value="1"/>
</dbReference>
<protein>
    <submittedName>
        <fullName evidence="7">T9SS type A sorting domain-containing protein</fullName>
    </submittedName>
</protein>
<dbReference type="Pfam" id="PF24595">
    <property type="entry name" value="DUF7619"/>
    <property type="match status" value="1"/>
</dbReference>
<evidence type="ECO:0000256" key="4">
    <source>
        <dbReference type="SAM" id="SignalP"/>
    </source>
</evidence>
<keyword evidence="1" id="KW-0433">Leucine-rich repeat</keyword>
<evidence type="ECO:0000256" key="1">
    <source>
        <dbReference type="ARBA" id="ARBA00022614"/>
    </source>
</evidence>
<dbReference type="Gene3D" id="3.80.10.10">
    <property type="entry name" value="Ribonuclease Inhibitor"/>
    <property type="match status" value="2"/>
</dbReference>
<dbReference type="NCBIfam" id="TIGR01451">
    <property type="entry name" value="B_ant_repeat"/>
    <property type="match status" value="1"/>
</dbReference>
<dbReference type="InterPro" id="IPR032675">
    <property type="entry name" value="LRR_dom_sf"/>
</dbReference>
<proteinExistence type="predicted"/>
<reference evidence="8" key="1">
    <citation type="journal article" date="2019" name="Int. J. Syst. Evol. Microbiol.">
        <title>The Global Catalogue of Microorganisms (GCM) 10K type strain sequencing project: providing services to taxonomists for standard genome sequencing and annotation.</title>
        <authorList>
            <consortium name="The Broad Institute Genomics Platform"/>
            <consortium name="The Broad Institute Genome Sequencing Center for Infectious Disease"/>
            <person name="Wu L."/>
            <person name="Ma J."/>
        </authorList>
    </citation>
    <scope>NUCLEOTIDE SEQUENCE [LARGE SCALE GENOMIC DNA]</scope>
    <source>
        <strain evidence="8">KCTC 22671</strain>
    </source>
</reference>
<feature type="signal peptide" evidence="4">
    <location>
        <begin position="1"/>
        <end position="18"/>
    </location>
</feature>
<dbReference type="NCBIfam" id="TIGR04183">
    <property type="entry name" value="Por_Secre_tail"/>
    <property type="match status" value="1"/>
</dbReference>
<keyword evidence="2 4" id="KW-0732">Signal</keyword>
<dbReference type="InterPro" id="IPR047589">
    <property type="entry name" value="DUF11_rpt"/>
</dbReference>
<gene>
    <name evidence="7" type="ORF">ACFS5J_00655</name>
</gene>
<evidence type="ECO:0000313" key="7">
    <source>
        <dbReference type="EMBL" id="MFD2890528.1"/>
    </source>
</evidence>
<sequence length="902" mass="99733">MKKIYFLFCLVFSFGTIAQIVNIPDANFKAKLLSASPSNYVAATNLLSLYPMSFTLSAGPYITLDSNGDGEIQVSEAQSVEYLNVGSSNISDFTGIEFFTNLKGFVCSNNYYFNGNLDLSGLQNLKMLFAANLYNMSSINLNGLTSLECLNVTNANLTNLNLPNSNNLINIICSGNQISSINFSSSANLKRIECDNNQISTIDLTVNSFLEYLDCSNNVLSTIDITPNTLLGNLNCSNNVLSTIDITPNTLLSNLNCSWNQISVLDLSQNTLLENLDCSSNPLFNINVTNNPNLQDFRCRSNSLTSLNVTQNPLLILLDCGYNSLSSLDISQNVALINFYCFYNQLVDIDFTSNINLGNLQCNNNDFISLDFSSTKISSLQCQNNPNLEFLIVKNNTINSSGIFNIANNNNLQYICADAEELSYIQSKIDFYGYSLICHVNSYCSFVPNGTFYEIFGNANFDFDSNGCDVSDINYSNLWFNITNYTNTGSFIANSTGNYSIPVLAGMHTVAPVLQNPNYFNISPTSFTVDFPSQASPFTQDFCVTANGMHSDVEIAVIPTIPARPGFDAHYRIIYKNIGNQVENGNVSFDFDDNVLDFVSSSIVFNSQSTSSNNTTSLVWNYTGLLPFETREIDIVLNVNSPTEMPAVNIDDILGLFAQISTTNTDEDMSDNTSDLRQVVVGSYDPNDKTCMEGETINPSMIGEYVHYVIRFENTGTYPAENIVVRDDIDPTQFDIATLVPLSGSHEFYTRINGNRVEFIFENINLDFDDATNDGYIAFKIKTLSTLTVNSTISNTAKIYFDYNYPIVTNTATSTYQVLNAQSFVFDSAFTLYPNPVKEIMNLQAKNDITIQSIEIYNIVGQLILALPNASTTVDVSSLESGSYFIKINTDNGSASTKFIKE</sequence>